<evidence type="ECO:0000313" key="2">
    <source>
        <dbReference type="Proteomes" id="UP000249891"/>
    </source>
</evidence>
<evidence type="ECO:0000313" key="1">
    <source>
        <dbReference type="EMBL" id="SQA77075.1"/>
    </source>
</evidence>
<dbReference type="RefSeq" id="WP_128090690.1">
    <property type="nucleotide sequence ID" value="NZ_UARG01000017.1"/>
</dbReference>
<organism evidence="1 2">
    <name type="scientific">Capnocytophaga ochracea</name>
    <dbReference type="NCBI Taxonomy" id="1018"/>
    <lineage>
        <taxon>Bacteria</taxon>
        <taxon>Pseudomonadati</taxon>
        <taxon>Bacteroidota</taxon>
        <taxon>Flavobacteriia</taxon>
        <taxon>Flavobacteriales</taxon>
        <taxon>Flavobacteriaceae</taxon>
        <taxon>Capnocytophaga</taxon>
    </lineage>
</organism>
<protein>
    <submittedName>
        <fullName evidence="1">Uncharacterized protein</fullName>
    </submittedName>
</protein>
<dbReference type="Proteomes" id="UP000249891">
    <property type="component" value="Unassembled WGS sequence"/>
</dbReference>
<reference evidence="1 2" key="1">
    <citation type="submission" date="2018-06" db="EMBL/GenBank/DDBJ databases">
        <authorList>
            <consortium name="Pathogen Informatics"/>
            <person name="Doyle S."/>
        </authorList>
    </citation>
    <scope>NUCLEOTIDE SEQUENCE [LARGE SCALE GENOMIC DNA]</scope>
    <source>
        <strain evidence="1 2">NCTC11546</strain>
    </source>
</reference>
<accession>A0A2X2RS45</accession>
<gene>
    <name evidence="1" type="ORF">NCTC11546_00277</name>
</gene>
<name>A0A2X2RS45_CAPOC</name>
<dbReference type="AlphaFoldDB" id="A0A2X2RS45"/>
<proteinExistence type="predicted"/>
<dbReference type="EMBL" id="UARG01000017">
    <property type="protein sequence ID" value="SQA77075.1"/>
    <property type="molecule type" value="Genomic_DNA"/>
</dbReference>
<sequence>MKTLDSFINIKNGDFLLIKGETITADTTFAILRERFPNNEVWDVGTGYYWLYFSDCSFEGKLFNVSLCFEGEQLKFLGFAMKNEKQTSWDDWSEVYELQTEKYYDQWLTAHIGKKRTFSWGTIKSIYDRKGGGTVIWVNYNK</sequence>